<organism evidence="1 2">
    <name type="scientific">Cochliobolus sativus (strain ND90Pr / ATCC 201652)</name>
    <name type="common">Common root rot and spot blotch fungus</name>
    <name type="synonym">Bipolaris sorokiniana</name>
    <dbReference type="NCBI Taxonomy" id="665912"/>
    <lineage>
        <taxon>Eukaryota</taxon>
        <taxon>Fungi</taxon>
        <taxon>Dikarya</taxon>
        <taxon>Ascomycota</taxon>
        <taxon>Pezizomycotina</taxon>
        <taxon>Dothideomycetes</taxon>
        <taxon>Pleosporomycetidae</taxon>
        <taxon>Pleosporales</taxon>
        <taxon>Pleosporineae</taxon>
        <taxon>Pleosporaceae</taxon>
        <taxon>Bipolaris</taxon>
    </lineage>
</organism>
<protein>
    <recommendedName>
        <fullName evidence="3">Cupin type-1 domain-containing protein</fullName>
    </recommendedName>
</protein>
<dbReference type="CDD" id="cd02219">
    <property type="entry name" value="cupin_YjlB-like"/>
    <property type="match status" value="1"/>
</dbReference>
<evidence type="ECO:0008006" key="3">
    <source>
        <dbReference type="Google" id="ProtNLM"/>
    </source>
</evidence>
<dbReference type="GeneID" id="19138777"/>
<dbReference type="eggNOG" id="ENOG502SJKY">
    <property type="taxonomic scope" value="Eukaryota"/>
</dbReference>
<dbReference type="OrthoDB" id="2446447at2759"/>
<evidence type="ECO:0000313" key="1">
    <source>
        <dbReference type="EMBL" id="EMD64041.1"/>
    </source>
</evidence>
<keyword evidence="2" id="KW-1185">Reference proteome</keyword>
<dbReference type="HOGENOM" id="CLU_084522_0_0_1"/>
<proteinExistence type="predicted"/>
<dbReference type="Proteomes" id="UP000016934">
    <property type="component" value="Unassembled WGS sequence"/>
</dbReference>
<reference evidence="2" key="2">
    <citation type="journal article" date="2013" name="PLoS Genet.">
        <title>Comparative genome structure, secondary metabolite, and effector coding capacity across Cochliobolus pathogens.</title>
        <authorList>
            <person name="Condon B.J."/>
            <person name="Leng Y."/>
            <person name="Wu D."/>
            <person name="Bushley K.E."/>
            <person name="Ohm R.A."/>
            <person name="Otillar R."/>
            <person name="Martin J."/>
            <person name="Schackwitz W."/>
            <person name="Grimwood J."/>
            <person name="MohdZainudin N."/>
            <person name="Xue C."/>
            <person name="Wang R."/>
            <person name="Manning V.A."/>
            <person name="Dhillon B."/>
            <person name="Tu Z.J."/>
            <person name="Steffenson B.J."/>
            <person name="Salamov A."/>
            <person name="Sun H."/>
            <person name="Lowry S."/>
            <person name="LaButti K."/>
            <person name="Han J."/>
            <person name="Copeland A."/>
            <person name="Lindquist E."/>
            <person name="Barry K."/>
            <person name="Schmutz J."/>
            <person name="Baker S.E."/>
            <person name="Ciuffetti L.M."/>
            <person name="Grigoriev I.V."/>
            <person name="Zhong S."/>
            <person name="Turgeon B.G."/>
        </authorList>
    </citation>
    <scope>NUCLEOTIDE SEQUENCE [LARGE SCALE GENOMIC DNA]</scope>
    <source>
        <strain evidence="2">ND90Pr / ATCC 201652</strain>
    </source>
</reference>
<dbReference type="InterPro" id="IPR011051">
    <property type="entry name" value="RmlC_Cupin_sf"/>
</dbReference>
<dbReference type="InterPro" id="IPR047121">
    <property type="entry name" value="YjiB-like"/>
</dbReference>
<sequence length="238" mass="26146">MPITVRSYTLPPTAQIPNSPIPLLHYPGLLKETVTSPTFTPTQLLDLYAKNGWQTQWIAKYGPDIQSHYHSTTHEAMTVISGVGATIRFGVADAPGWQAGAYAPGERGEQGEGGGIEIEARIGDVFIIPAGVAHKTFAPQPESRELAFHQPEDIAGGRAAEVNEKTEEERRRFFERVPTQGEFMMMGAYPYGGVWDFKVGGERGREHVWTVPLPELDPVLGDSKEGLVGLWSYSGLER</sequence>
<dbReference type="EMBL" id="KB445643">
    <property type="protein sequence ID" value="EMD64041.1"/>
    <property type="molecule type" value="Genomic_DNA"/>
</dbReference>
<dbReference type="KEGG" id="bsc:COCSADRAFT_36621"/>
<dbReference type="RefSeq" id="XP_007699749.1">
    <property type="nucleotide sequence ID" value="XM_007701559.1"/>
</dbReference>
<gene>
    <name evidence="1" type="ORF">COCSADRAFT_36621</name>
</gene>
<dbReference type="PANTHER" id="PTHR36448">
    <property type="entry name" value="BLR7373 PROTEIN"/>
    <property type="match status" value="1"/>
</dbReference>
<reference evidence="1 2" key="1">
    <citation type="journal article" date="2012" name="PLoS Pathog.">
        <title>Diverse lifestyles and strategies of plant pathogenesis encoded in the genomes of eighteen Dothideomycetes fungi.</title>
        <authorList>
            <person name="Ohm R.A."/>
            <person name="Feau N."/>
            <person name="Henrissat B."/>
            <person name="Schoch C.L."/>
            <person name="Horwitz B.A."/>
            <person name="Barry K.W."/>
            <person name="Condon B.J."/>
            <person name="Copeland A.C."/>
            <person name="Dhillon B."/>
            <person name="Glaser F."/>
            <person name="Hesse C.N."/>
            <person name="Kosti I."/>
            <person name="LaButti K."/>
            <person name="Lindquist E.A."/>
            <person name="Lucas S."/>
            <person name="Salamov A.A."/>
            <person name="Bradshaw R.E."/>
            <person name="Ciuffetti L."/>
            <person name="Hamelin R.C."/>
            <person name="Kema G.H.J."/>
            <person name="Lawrence C."/>
            <person name="Scott J.A."/>
            <person name="Spatafora J.W."/>
            <person name="Turgeon B.G."/>
            <person name="de Wit P.J.G.M."/>
            <person name="Zhong S."/>
            <person name="Goodwin S.B."/>
            <person name="Grigoriev I.V."/>
        </authorList>
    </citation>
    <scope>NUCLEOTIDE SEQUENCE [LARGE SCALE GENOMIC DNA]</scope>
    <source>
        <strain evidence="2">ND90Pr / ATCC 201652</strain>
    </source>
</reference>
<dbReference type="Gene3D" id="2.60.120.10">
    <property type="entry name" value="Jelly Rolls"/>
    <property type="match status" value="1"/>
</dbReference>
<name>M2T462_COCSN</name>
<evidence type="ECO:0000313" key="2">
    <source>
        <dbReference type="Proteomes" id="UP000016934"/>
    </source>
</evidence>
<dbReference type="SUPFAM" id="SSF51182">
    <property type="entry name" value="RmlC-like cupins"/>
    <property type="match status" value="1"/>
</dbReference>
<dbReference type="InterPro" id="IPR014710">
    <property type="entry name" value="RmlC-like_jellyroll"/>
</dbReference>
<dbReference type="PANTHER" id="PTHR36448:SF3">
    <property type="entry name" value="CUPIN TYPE-2 DOMAIN-CONTAINING PROTEIN"/>
    <property type="match status" value="1"/>
</dbReference>
<dbReference type="OMA" id="WIFRYGE"/>
<dbReference type="AlphaFoldDB" id="M2T462"/>
<accession>M2T462</accession>